<gene>
    <name evidence="2" type="ORF">Sradi_0486000</name>
</gene>
<protein>
    <submittedName>
        <fullName evidence="2">Ribonuclease H protein</fullName>
    </submittedName>
</protein>
<dbReference type="CDD" id="cd06222">
    <property type="entry name" value="RNase_H_like"/>
    <property type="match status" value="1"/>
</dbReference>
<dbReference type="PANTHER" id="PTHR47723">
    <property type="entry name" value="OS05G0353850 PROTEIN"/>
    <property type="match status" value="1"/>
</dbReference>
<dbReference type="PROSITE" id="PS50879">
    <property type="entry name" value="RNASE_H_1"/>
    <property type="match status" value="1"/>
</dbReference>
<proteinExistence type="predicted"/>
<dbReference type="InterPro" id="IPR044730">
    <property type="entry name" value="RNase_H-like_dom_plant"/>
</dbReference>
<reference evidence="2" key="1">
    <citation type="submission" date="2020-06" db="EMBL/GenBank/DDBJ databases">
        <authorList>
            <person name="Li T."/>
            <person name="Hu X."/>
            <person name="Zhang T."/>
            <person name="Song X."/>
            <person name="Zhang H."/>
            <person name="Dai N."/>
            <person name="Sheng W."/>
            <person name="Hou X."/>
            <person name="Wei L."/>
        </authorList>
    </citation>
    <scope>NUCLEOTIDE SEQUENCE</scope>
    <source>
        <strain evidence="2">G02</strain>
        <tissue evidence="2">Leaf</tissue>
    </source>
</reference>
<dbReference type="Pfam" id="PF13456">
    <property type="entry name" value="RVT_3"/>
    <property type="match status" value="1"/>
</dbReference>
<sequence>MPELEWVKLNSDGASRGNPGVSGVGGIIRDHFGQVILAYYEPLGFSTNMMAELQGLFRGLQLCLERGLFHVWIDVDAMHVIRLIAKQSKGAWHLQTLLNRIRKSTCPF</sequence>
<reference evidence="2" key="2">
    <citation type="journal article" date="2024" name="Plant">
        <title>Genomic evolution and insights into agronomic trait innovations of Sesamum species.</title>
        <authorList>
            <person name="Miao H."/>
            <person name="Wang L."/>
            <person name="Qu L."/>
            <person name="Liu H."/>
            <person name="Sun Y."/>
            <person name="Le M."/>
            <person name="Wang Q."/>
            <person name="Wei S."/>
            <person name="Zheng Y."/>
            <person name="Lin W."/>
            <person name="Duan Y."/>
            <person name="Cao H."/>
            <person name="Xiong S."/>
            <person name="Wang X."/>
            <person name="Wei L."/>
            <person name="Li C."/>
            <person name="Ma Q."/>
            <person name="Ju M."/>
            <person name="Zhao R."/>
            <person name="Li G."/>
            <person name="Mu C."/>
            <person name="Tian Q."/>
            <person name="Mei H."/>
            <person name="Zhang T."/>
            <person name="Gao T."/>
            <person name="Zhang H."/>
        </authorList>
    </citation>
    <scope>NUCLEOTIDE SEQUENCE</scope>
    <source>
        <strain evidence="2">G02</strain>
    </source>
</reference>
<dbReference type="Gene3D" id="3.30.420.10">
    <property type="entry name" value="Ribonuclease H-like superfamily/Ribonuclease H"/>
    <property type="match status" value="1"/>
</dbReference>
<dbReference type="InterPro" id="IPR036397">
    <property type="entry name" value="RNaseH_sf"/>
</dbReference>
<dbReference type="AlphaFoldDB" id="A0AAW2W951"/>
<dbReference type="InterPro" id="IPR002156">
    <property type="entry name" value="RNaseH_domain"/>
</dbReference>
<dbReference type="GO" id="GO:0004523">
    <property type="term" value="F:RNA-DNA hybrid ribonuclease activity"/>
    <property type="evidence" value="ECO:0007669"/>
    <property type="project" value="InterPro"/>
</dbReference>
<evidence type="ECO:0000313" key="2">
    <source>
        <dbReference type="EMBL" id="KAL0437781.1"/>
    </source>
</evidence>
<name>A0AAW2W951_SESRA</name>
<dbReference type="InterPro" id="IPR012337">
    <property type="entry name" value="RNaseH-like_sf"/>
</dbReference>
<organism evidence="2">
    <name type="scientific">Sesamum radiatum</name>
    <name type="common">Black benniseed</name>
    <dbReference type="NCBI Taxonomy" id="300843"/>
    <lineage>
        <taxon>Eukaryota</taxon>
        <taxon>Viridiplantae</taxon>
        <taxon>Streptophyta</taxon>
        <taxon>Embryophyta</taxon>
        <taxon>Tracheophyta</taxon>
        <taxon>Spermatophyta</taxon>
        <taxon>Magnoliopsida</taxon>
        <taxon>eudicotyledons</taxon>
        <taxon>Gunneridae</taxon>
        <taxon>Pentapetalae</taxon>
        <taxon>asterids</taxon>
        <taxon>lamiids</taxon>
        <taxon>Lamiales</taxon>
        <taxon>Pedaliaceae</taxon>
        <taxon>Sesamum</taxon>
    </lineage>
</organism>
<accession>A0AAW2W951</accession>
<feature type="domain" description="RNase H type-1" evidence="1">
    <location>
        <begin position="3"/>
        <end position="108"/>
    </location>
</feature>
<evidence type="ECO:0000259" key="1">
    <source>
        <dbReference type="PROSITE" id="PS50879"/>
    </source>
</evidence>
<dbReference type="GO" id="GO:0003676">
    <property type="term" value="F:nucleic acid binding"/>
    <property type="evidence" value="ECO:0007669"/>
    <property type="project" value="InterPro"/>
</dbReference>
<comment type="caution">
    <text evidence="2">The sequence shown here is derived from an EMBL/GenBank/DDBJ whole genome shotgun (WGS) entry which is preliminary data.</text>
</comment>
<dbReference type="InterPro" id="IPR053151">
    <property type="entry name" value="RNase_H-like"/>
</dbReference>
<dbReference type="SUPFAM" id="SSF53098">
    <property type="entry name" value="Ribonuclease H-like"/>
    <property type="match status" value="1"/>
</dbReference>
<dbReference type="EMBL" id="JACGWJ010000002">
    <property type="protein sequence ID" value="KAL0437781.1"/>
    <property type="molecule type" value="Genomic_DNA"/>
</dbReference>
<dbReference type="PANTHER" id="PTHR47723:SF19">
    <property type="entry name" value="POLYNUCLEOTIDYL TRANSFERASE, RIBONUCLEASE H-LIKE SUPERFAMILY PROTEIN"/>
    <property type="match status" value="1"/>
</dbReference>